<dbReference type="GO" id="GO:0003688">
    <property type="term" value="F:DNA replication origin binding"/>
    <property type="evidence" value="ECO:0007669"/>
    <property type="project" value="InterPro"/>
</dbReference>
<keyword evidence="6" id="KW-0446">Lipid-binding</keyword>
<dbReference type="PANTHER" id="PTHR30050">
    <property type="entry name" value="CHROMOSOMAL REPLICATION INITIATOR PROTEIN DNAA"/>
    <property type="match status" value="1"/>
</dbReference>
<dbReference type="Gene3D" id="1.10.8.60">
    <property type="match status" value="1"/>
</dbReference>
<accession>A0A3B0R3E7</accession>
<dbReference type="InterPro" id="IPR020591">
    <property type="entry name" value="Chromosome_initiator_DnaA-like"/>
</dbReference>
<evidence type="ECO:0000256" key="1">
    <source>
        <dbReference type="ARBA" id="ARBA00006583"/>
    </source>
</evidence>
<dbReference type="InterPro" id="IPR018312">
    <property type="entry name" value="Chromosome_initiator_DnaA_CS"/>
</dbReference>
<dbReference type="EMBL" id="UOED01000014">
    <property type="protein sequence ID" value="VAV86721.1"/>
    <property type="molecule type" value="Genomic_DNA"/>
</dbReference>
<dbReference type="NCBIfam" id="TIGR00362">
    <property type="entry name" value="DnaA"/>
    <property type="match status" value="1"/>
</dbReference>
<dbReference type="SMART" id="SM00760">
    <property type="entry name" value="Bac_DnaA_C"/>
    <property type="match status" value="1"/>
</dbReference>
<dbReference type="PANTHER" id="PTHR30050:SF2">
    <property type="entry name" value="CHROMOSOMAL REPLICATION INITIATOR PROTEIN DNAA"/>
    <property type="match status" value="1"/>
</dbReference>
<gene>
    <name evidence="10" type="ORF">MNBD_ALPHA02-2042</name>
</gene>
<dbReference type="SUPFAM" id="SSF48295">
    <property type="entry name" value="TrpR-like"/>
    <property type="match status" value="1"/>
</dbReference>
<dbReference type="Pfam" id="PF08299">
    <property type="entry name" value="Bac_DnaA_C"/>
    <property type="match status" value="1"/>
</dbReference>
<feature type="domain" description="Chromosomal replication initiator DnaA C-terminal" evidence="9">
    <location>
        <begin position="371"/>
        <end position="440"/>
    </location>
</feature>
<sequence>MVTAPQNEVAATDMEEDWSRVLGRLKAEFEDSVFNSWFKPLALVNIEDGCAVMAAPTRFMRNWLQSNYADRIRSAWTSENSGVSDIDFVVLSGFSKGGAVTDAKVQEVQKPRASAVPSKESEFGAPLDPRFTFDSFIVGKSNELAYAAARRVAENKEVHFNPLFLHGGVGLGKTHLMHAIAWANKERFPDRRVVYLSAEQFMYQFITSIRYKDTMSFKQKFRSVDLLMIDDLQFIANKQSTQEEFFHTFNTLIDHSRQVVISADRSPTDMEGIEERIRSRLGWGLVADIHPTEYELRLGILQQKANKVPEVDISLSVLEFLARRITSNVRELEGALNRMIAHATLIGREVTLEMTQEVLQDLLRANVRRVSIDEIQRRVADYFNIRLSDLLSARRARQVARPRQVAMYLAKQLTAKSLPHIGRQFGGRDHTTVMHAVKRIDELRLADSDLEEDIQHLERIFGT</sequence>
<dbReference type="Pfam" id="PF11638">
    <property type="entry name" value="DnaA_N"/>
    <property type="match status" value="1"/>
</dbReference>
<dbReference type="Gene3D" id="3.40.50.300">
    <property type="entry name" value="P-loop containing nucleotide triphosphate hydrolases"/>
    <property type="match status" value="1"/>
</dbReference>
<dbReference type="Pfam" id="PF00308">
    <property type="entry name" value="Bac_DnaA"/>
    <property type="match status" value="1"/>
</dbReference>
<evidence type="ECO:0000256" key="2">
    <source>
        <dbReference type="ARBA" id="ARBA00022490"/>
    </source>
</evidence>
<dbReference type="InterPro" id="IPR038454">
    <property type="entry name" value="DnaA_N_sf"/>
</dbReference>
<dbReference type="GO" id="GO:0006275">
    <property type="term" value="P:regulation of DNA replication"/>
    <property type="evidence" value="ECO:0007669"/>
    <property type="project" value="InterPro"/>
</dbReference>
<dbReference type="HAMAP" id="MF_00377">
    <property type="entry name" value="DnaA_bact"/>
    <property type="match status" value="1"/>
</dbReference>
<dbReference type="PRINTS" id="PR00051">
    <property type="entry name" value="DNAA"/>
</dbReference>
<evidence type="ECO:0000256" key="6">
    <source>
        <dbReference type="ARBA" id="ARBA00023121"/>
    </source>
</evidence>
<dbReference type="Gene3D" id="1.10.1750.10">
    <property type="match status" value="1"/>
</dbReference>
<evidence type="ECO:0000256" key="3">
    <source>
        <dbReference type="ARBA" id="ARBA00022705"/>
    </source>
</evidence>
<keyword evidence="3" id="KW-0235">DNA replication</keyword>
<evidence type="ECO:0000313" key="10">
    <source>
        <dbReference type="EMBL" id="VAV86721.1"/>
    </source>
</evidence>
<evidence type="ECO:0000256" key="4">
    <source>
        <dbReference type="ARBA" id="ARBA00022741"/>
    </source>
</evidence>
<dbReference type="CDD" id="cd06571">
    <property type="entry name" value="Bac_DnaA_C"/>
    <property type="match status" value="1"/>
</dbReference>
<dbReference type="GO" id="GO:0006270">
    <property type="term" value="P:DNA replication initiation"/>
    <property type="evidence" value="ECO:0007669"/>
    <property type="project" value="InterPro"/>
</dbReference>
<protein>
    <submittedName>
        <fullName evidence="10">Chromosomal replication initiator protein DnaA</fullName>
    </submittedName>
</protein>
<dbReference type="GO" id="GO:0005886">
    <property type="term" value="C:plasma membrane"/>
    <property type="evidence" value="ECO:0007669"/>
    <property type="project" value="TreeGrafter"/>
</dbReference>
<comment type="similarity">
    <text evidence="1">Belongs to the DnaA family.</text>
</comment>
<dbReference type="SUPFAM" id="SSF52540">
    <property type="entry name" value="P-loop containing nucleoside triphosphate hydrolases"/>
    <property type="match status" value="1"/>
</dbReference>
<keyword evidence="2" id="KW-0963">Cytoplasm</keyword>
<organism evidence="10">
    <name type="scientific">hydrothermal vent metagenome</name>
    <dbReference type="NCBI Taxonomy" id="652676"/>
    <lineage>
        <taxon>unclassified sequences</taxon>
        <taxon>metagenomes</taxon>
        <taxon>ecological metagenomes</taxon>
    </lineage>
</organism>
<dbReference type="FunFam" id="3.40.50.300:FF:000668">
    <property type="entry name" value="Chromosomal replication initiator protein DnaA"/>
    <property type="match status" value="1"/>
</dbReference>
<keyword evidence="7" id="KW-0238">DNA-binding</keyword>
<proteinExistence type="inferred from homology"/>
<evidence type="ECO:0000259" key="9">
    <source>
        <dbReference type="SMART" id="SM00760"/>
    </source>
</evidence>
<dbReference type="GO" id="GO:0008289">
    <property type="term" value="F:lipid binding"/>
    <property type="evidence" value="ECO:0007669"/>
    <property type="project" value="UniProtKB-KW"/>
</dbReference>
<name>A0A3B0R3E7_9ZZZZ</name>
<evidence type="ECO:0000259" key="8">
    <source>
        <dbReference type="SMART" id="SM00382"/>
    </source>
</evidence>
<dbReference type="SMART" id="SM00382">
    <property type="entry name" value="AAA"/>
    <property type="match status" value="1"/>
</dbReference>
<evidence type="ECO:0000256" key="7">
    <source>
        <dbReference type="ARBA" id="ARBA00023125"/>
    </source>
</evidence>
<dbReference type="InterPro" id="IPR027417">
    <property type="entry name" value="P-loop_NTPase"/>
</dbReference>
<dbReference type="CDD" id="cd00009">
    <property type="entry name" value="AAA"/>
    <property type="match status" value="1"/>
</dbReference>
<dbReference type="InterPro" id="IPR013159">
    <property type="entry name" value="DnaA_C"/>
</dbReference>
<dbReference type="InterPro" id="IPR013317">
    <property type="entry name" value="DnaA_dom"/>
</dbReference>
<dbReference type="AlphaFoldDB" id="A0A3B0R3E7"/>
<keyword evidence="4" id="KW-0547">Nucleotide-binding</keyword>
<feature type="domain" description="AAA+ ATPase" evidence="8">
    <location>
        <begin position="159"/>
        <end position="287"/>
    </location>
</feature>
<reference evidence="10" key="1">
    <citation type="submission" date="2018-06" db="EMBL/GenBank/DDBJ databases">
        <authorList>
            <person name="Zhirakovskaya E."/>
        </authorList>
    </citation>
    <scope>NUCLEOTIDE SEQUENCE</scope>
</reference>
<dbReference type="Gene3D" id="3.30.300.180">
    <property type="match status" value="1"/>
</dbReference>
<dbReference type="GO" id="GO:0005524">
    <property type="term" value="F:ATP binding"/>
    <property type="evidence" value="ECO:0007669"/>
    <property type="project" value="UniProtKB-KW"/>
</dbReference>
<dbReference type="InterPro" id="IPR003593">
    <property type="entry name" value="AAA+_ATPase"/>
</dbReference>
<dbReference type="InterPro" id="IPR024633">
    <property type="entry name" value="DnaA_N_dom"/>
</dbReference>
<evidence type="ECO:0000256" key="5">
    <source>
        <dbReference type="ARBA" id="ARBA00022840"/>
    </source>
</evidence>
<dbReference type="PROSITE" id="PS01008">
    <property type="entry name" value="DNAA"/>
    <property type="match status" value="1"/>
</dbReference>
<dbReference type="InterPro" id="IPR001957">
    <property type="entry name" value="Chromosome_initiator_DnaA"/>
</dbReference>
<dbReference type="InterPro" id="IPR010921">
    <property type="entry name" value="Trp_repressor/repl_initiator"/>
</dbReference>
<keyword evidence="5" id="KW-0067">ATP-binding</keyword>